<reference evidence="4 5" key="1">
    <citation type="submission" date="2024-03" db="EMBL/GenBank/DDBJ databases">
        <authorList>
            <person name="Martinez-Hernandez J."/>
        </authorList>
    </citation>
    <scope>NUCLEOTIDE SEQUENCE [LARGE SCALE GENOMIC DNA]</scope>
</reference>
<dbReference type="Pfam" id="PF19055">
    <property type="entry name" value="ABC2_membrane_7"/>
    <property type="match status" value="1"/>
</dbReference>
<evidence type="ECO:0000313" key="4">
    <source>
        <dbReference type="EMBL" id="CAL0299370.1"/>
    </source>
</evidence>
<sequence length="112" mass="12073">MATSGEGSAHGAATTTGNAEDTSFAGELWQDVKLGKQRLREARTQAVDFLILLLAGLCLGTLAKVSDESFGSTGYTYTVIAVCIKVETELFSWSLAKAEKRLLHETSLMKEE</sequence>
<dbReference type="GO" id="GO:0140359">
    <property type="term" value="F:ABC-type transporter activity"/>
    <property type="evidence" value="ECO:0007669"/>
    <property type="project" value="InterPro"/>
</dbReference>
<gene>
    <name evidence="4" type="ORF">LLUT_LOCUS430</name>
</gene>
<feature type="domain" description="ABC transporter family G" evidence="3">
    <location>
        <begin position="33"/>
        <end position="96"/>
    </location>
</feature>
<organism evidence="4 5">
    <name type="scientific">Lupinus luteus</name>
    <name type="common">European yellow lupine</name>
    <dbReference type="NCBI Taxonomy" id="3873"/>
    <lineage>
        <taxon>Eukaryota</taxon>
        <taxon>Viridiplantae</taxon>
        <taxon>Streptophyta</taxon>
        <taxon>Embryophyta</taxon>
        <taxon>Tracheophyta</taxon>
        <taxon>Spermatophyta</taxon>
        <taxon>Magnoliopsida</taxon>
        <taxon>eudicotyledons</taxon>
        <taxon>Gunneridae</taxon>
        <taxon>Pentapetalae</taxon>
        <taxon>rosids</taxon>
        <taxon>fabids</taxon>
        <taxon>Fabales</taxon>
        <taxon>Fabaceae</taxon>
        <taxon>Papilionoideae</taxon>
        <taxon>50 kb inversion clade</taxon>
        <taxon>genistoids sensu lato</taxon>
        <taxon>core genistoids</taxon>
        <taxon>Genisteae</taxon>
        <taxon>Lupinus</taxon>
    </lineage>
</organism>
<evidence type="ECO:0000256" key="1">
    <source>
        <dbReference type="ARBA" id="ARBA00022448"/>
    </source>
</evidence>
<keyword evidence="1" id="KW-0813">Transport</keyword>
<name>A0AAV1VQU5_LUPLU</name>
<evidence type="ECO:0000256" key="2">
    <source>
        <dbReference type="ARBA" id="ARBA00023136"/>
    </source>
</evidence>
<dbReference type="Proteomes" id="UP001497480">
    <property type="component" value="Unassembled WGS sequence"/>
</dbReference>
<dbReference type="InterPro" id="IPR043926">
    <property type="entry name" value="ABCG_dom"/>
</dbReference>
<proteinExistence type="predicted"/>
<evidence type="ECO:0000313" key="5">
    <source>
        <dbReference type="Proteomes" id="UP001497480"/>
    </source>
</evidence>
<dbReference type="AlphaFoldDB" id="A0AAV1VQU5"/>
<keyword evidence="2" id="KW-0472">Membrane</keyword>
<evidence type="ECO:0000259" key="3">
    <source>
        <dbReference type="Pfam" id="PF19055"/>
    </source>
</evidence>
<comment type="caution">
    <text evidence="4">The sequence shown here is derived from an EMBL/GenBank/DDBJ whole genome shotgun (WGS) entry which is preliminary data.</text>
</comment>
<dbReference type="EMBL" id="CAXHTB010000001">
    <property type="protein sequence ID" value="CAL0299370.1"/>
    <property type="molecule type" value="Genomic_DNA"/>
</dbReference>
<accession>A0AAV1VQU5</accession>
<protein>
    <recommendedName>
        <fullName evidence="3">ABC transporter family G domain-containing protein</fullName>
    </recommendedName>
</protein>
<keyword evidence="5" id="KW-1185">Reference proteome</keyword>